<sequence length="86" mass="8589">MSAVTEIIARLLVISEEAEHILAALDGADADLNSAGHYAEQAGRVSPQPCGEAAAALAAEAKRDIASARGALSDLRAAAAGYAGTL</sequence>
<keyword evidence="2" id="KW-1185">Reference proteome</keyword>
<organism evidence="1 2">
    <name type="scientific">Pauljensenia hongkongensis</name>
    <dbReference type="NCBI Taxonomy" id="178339"/>
    <lineage>
        <taxon>Bacteria</taxon>
        <taxon>Bacillati</taxon>
        <taxon>Actinomycetota</taxon>
        <taxon>Actinomycetes</taxon>
        <taxon>Actinomycetales</taxon>
        <taxon>Actinomycetaceae</taxon>
        <taxon>Pauljensenia</taxon>
    </lineage>
</organism>
<dbReference type="EMBL" id="CP017298">
    <property type="protein sequence ID" value="AOS47103.1"/>
    <property type="molecule type" value="Genomic_DNA"/>
</dbReference>
<dbReference type="AlphaFoldDB" id="A0A1D8B1V1"/>
<dbReference type="STRING" id="178339.BH719_03880"/>
<reference evidence="1 2" key="1">
    <citation type="submission" date="2016-09" db="EMBL/GenBank/DDBJ databases">
        <title>Complete genome sequence of Actinomyces hongkongensis HKU8.</title>
        <authorList>
            <person name="Gao Y.-X."/>
            <person name="Zhou Y.-Y."/>
            <person name="Xie Y."/>
            <person name="Wang M."/>
            <person name="Wang S.-J."/>
            <person name="Shen S.-G."/>
        </authorList>
    </citation>
    <scope>NUCLEOTIDE SEQUENCE [LARGE SCALE GENOMIC DNA]</scope>
    <source>
        <strain evidence="1 2">HKU8</strain>
    </source>
</reference>
<evidence type="ECO:0000313" key="2">
    <source>
        <dbReference type="Proteomes" id="UP000095214"/>
    </source>
</evidence>
<dbReference type="RefSeq" id="WP_009743449.1">
    <property type="nucleotide sequence ID" value="NZ_CP017298.1"/>
</dbReference>
<accession>A0A1D8B1V1</accession>
<name>A0A1D8B1V1_9ACTO</name>
<protein>
    <submittedName>
        <fullName evidence="1">Uncharacterized protein</fullName>
    </submittedName>
</protein>
<dbReference type="KEGG" id="phon:BH719_03880"/>
<dbReference type="Proteomes" id="UP000095214">
    <property type="component" value="Chromosome"/>
</dbReference>
<gene>
    <name evidence="1" type="ORF">BH719_03880</name>
</gene>
<evidence type="ECO:0000313" key="1">
    <source>
        <dbReference type="EMBL" id="AOS47103.1"/>
    </source>
</evidence>
<proteinExistence type="predicted"/>